<gene>
    <name evidence="1" type="ORF">DPMN_051066</name>
</gene>
<evidence type="ECO:0000313" key="2">
    <source>
        <dbReference type="Proteomes" id="UP000828390"/>
    </source>
</evidence>
<reference evidence="1" key="1">
    <citation type="journal article" date="2019" name="bioRxiv">
        <title>The Genome of the Zebra Mussel, Dreissena polymorpha: A Resource for Invasive Species Research.</title>
        <authorList>
            <person name="McCartney M.A."/>
            <person name="Auch B."/>
            <person name="Kono T."/>
            <person name="Mallez S."/>
            <person name="Zhang Y."/>
            <person name="Obille A."/>
            <person name="Becker A."/>
            <person name="Abrahante J.E."/>
            <person name="Garbe J."/>
            <person name="Badalamenti J.P."/>
            <person name="Herman A."/>
            <person name="Mangelson H."/>
            <person name="Liachko I."/>
            <person name="Sullivan S."/>
            <person name="Sone E.D."/>
            <person name="Koren S."/>
            <person name="Silverstein K.A.T."/>
            <person name="Beckman K.B."/>
            <person name="Gohl D.M."/>
        </authorList>
    </citation>
    <scope>NUCLEOTIDE SEQUENCE</scope>
    <source>
        <strain evidence="1">Duluth1</strain>
        <tissue evidence="1">Whole animal</tissue>
    </source>
</reference>
<name>A0A9D4HNK4_DREPO</name>
<dbReference type="EMBL" id="JAIWYP010000012">
    <property type="protein sequence ID" value="KAH3725231.1"/>
    <property type="molecule type" value="Genomic_DNA"/>
</dbReference>
<dbReference type="Proteomes" id="UP000828390">
    <property type="component" value="Unassembled WGS sequence"/>
</dbReference>
<organism evidence="1 2">
    <name type="scientific">Dreissena polymorpha</name>
    <name type="common">Zebra mussel</name>
    <name type="synonym">Mytilus polymorpha</name>
    <dbReference type="NCBI Taxonomy" id="45954"/>
    <lineage>
        <taxon>Eukaryota</taxon>
        <taxon>Metazoa</taxon>
        <taxon>Spiralia</taxon>
        <taxon>Lophotrochozoa</taxon>
        <taxon>Mollusca</taxon>
        <taxon>Bivalvia</taxon>
        <taxon>Autobranchia</taxon>
        <taxon>Heteroconchia</taxon>
        <taxon>Euheterodonta</taxon>
        <taxon>Imparidentia</taxon>
        <taxon>Neoheterodontei</taxon>
        <taxon>Myida</taxon>
        <taxon>Dreissenoidea</taxon>
        <taxon>Dreissenidae</taxon>
        <taxon>Dreissena</taxon>
    </lineage>
</organism>
<accession>A0A9D4HNK4</accession>
<evidence type="ECO:0000313" key="1">
    <source>
        <dbReference type="EMBL" id="KAH3725231.1"/>
    </source>
</evidence>
<dbReference type="AlphaFoldDB" id="A0A9D4HNK4"/>
<keyword evidence="2" id="KW-1185">Reference proteome</keyword>
<comment type="caution">
    <text evidence="1">The sequence shown here is derived from an EMBL/GenBank/DDBJ whole genome shotgun (WGS) entry which is preliminary data.</text>
</comment>
<sequence length="76" mass="8609">MFVKEADDPLVLGRWYALPSENDDVLCRSHSDKYGLMFHYGSVNKQSEISVFKGNISVPITPTLNSAGMIRENTMW</sequence>
<reference evidence="1" key="2">
    <citation type="submission" date="2020-11" db="EMBL/GenBank/DDBJ databases">
        <authorList>
            <person name="McCartney M.A."/>
            <person name="Auch B."/>
            <person name="Kono T."/>
            <person name="Mallez S."/>
            <person name="Becker A."/>
            <person name="Gohl D.M."/>
            <person name="Silverstein K.A.T."/>
            <person name="Koren S."/>
            <person name="Bechman K.B."/>
            <person name="Herman A."/>
            <person name="Abrahante J.E."/>
            <person name="Garbe J."/>
        </authorList>
    </citation>
    <scope>NUCLEOTIDE SEQUENCE</scope>
    <source>
        <strain evidence="1">Duluth1</strain>
        <tissue evidence="1">Whole animal</tissue>
    </source>
</reference>
<protein>
    <submittedName>
        <fullName evidence="1">Uncharacterized protein</fullName>
    </submittedName>
</protein>
<proteinExistence type="predicted"/>